<proteinExistence type="predicted"/>
<dbReference type="InterPro" id="IPR016036">
    <property type="entry name" value="Malonyl_transacylase_ACP-bd"/>
</dbReference>
<dbReference type="EMBL" id="JYJG01000486">
    <property type="protein sequence ID" value="KJK33922.1"/>
    <property type="molecule type" value="Genomic_DNA"/>
</dbReference>
<feature type="non-terminal residue" evidence="4">
    <location>
        <position position="290"/>
    </location>
</feature>
<dbReference type="InterPro" id="IPR050091">
    <property type="entry name" value="PKS_NRPS_Biosynth_Enz"/>
</dbReference>
<feature type="domain" description="Malonyl-CoA:ACP transacylase (MAT)" evidence="3">
    <location>
        <begin position="103"/>
        <end position="290"/>
    </location>
</feature>
<comment type="caution">
    <text evidence="4">The sequence shown here is derived from an EMBL/GenBank/DDBJ whole genome shotgun (WGS) entry which is preliminary data.</text>
</comment>
<reference evidence="4 5" key="1">
    <citation type="submission" date="2015-02" db="EMBL/GenBank/DDBJ databases">
        <authorList>
            <person name="Ju K.-S."/>
            <person name="Doroghazi J.R."/>
            <person name="Metcalf W."/>
        </authorList>
    </citation>
    <scope>NUCLEOTIDE SEQUENCE [LARGE SCALE GENOMIC DNA]</scope>
    <source>
        <strain evidence="4 5">NRRL B-16140</strain>
    </source>
</reference>
<dbReference type="SMART" id="SM00827">
    <property type="entry name" value="PKS_AT"/>
    <property type="match status" value="1"/>
</dbReference>
<evidence type="ECO:0000256" key="2">
    <source>
        <dbReference type="ARBA" id="ARBA00023315"/>
    </source>
</evidence>
<dbReference type="Pfam" id="PF00698">
    <property type="entry name" value="Acyl_transf_1"/>
    <property type="match status" value="1"/>
</dbReference>
<evidence type="ECO:0000313" key="4">
    <source>
        <dbReference type="EMBL" id="KJK33922.1"/>
    </source>
</evidence>
<dbReference type="GO" id="GO:0004312">
    <property type="term" value="F:fatty acid synthase activity"/>
    <property type="evidence" value="ECO:0007669"/>
    <property type="project" value="TreeGrafter"/>
</dbReference>
<dbReference type="SUPFAM" id="SSF52151">
    <property type="entry name" value="FabD/lysophospholipase-like"/>
    <property type="match status" value="1"/>
</dbReference>
<name>A0A0F0GCG0_LENAE</name>
<dbReference type="InterPro" id="IPR014043">
    <property type="entry name" value="Acyl_transferase_dom"/>
</dbReference>
<evidence type="ECO:0000313" key="5">
    <source>
        <dbReference type="Proteomes" id="UP000033393"/>
    </source>
</evidence>
<sequence length="290" mass="30423">MDKPAVVDLAGAELSVAGETIGVGTSGSPRGAQAGSIPFVVSAKTVEALDGQVERVKGAEGAAEDVAFSLLTTRARFEHRAVVLGGEVLARGTALSQRSLAVLFSGQGSQRAGMGRELYEAFPVFAEALDGVLMYLDPVVRDVMWGDDQEALDQTGVAQPALFAVEVALYRLVESWGVRAEQVAGHSIGEIAAAHVAGVFSLEDACLLVTARSALMQALPAGGAMVSVIAAEEEVLPHLTERVSVAAVNGPRSVVIAGDEDEVLRIAERWKSKRLKVSHAFHSPLMEPML</sequence>
<organism evidence="4 5">
    <name type="scientific">Lentzea aerocolonigenes</name>
    <name type="common">Lechevalieria aerocolonigenes</name>
    <name type="synonym">Saccharothrix aerocolonigenes</name>
    <dbReference type="NCBI Taxonomy" id="68170"/>
    <lineage>
        <taxon>Bacteria</taxon>
        <taxon>Bacillati</taxon>
        <taxon>Actinomycetota</taxon>
        <taxon>Actinomycetes</taxon>
        <taxon>Pseudonocardiales</taxon>
        <taxon>Pseudonocardiaceae</taxon>
        <taxon>Lentzea</taxon>
    </lineage>
</organism>
<keyword evidence="2" id="KW-0012">Acyltransferase</keyword>
<dbReference type="Proteomes" id="UP000033393">
    <property type="component" value="Unassembled WGS sequence"/>
</dbReference>
<dbReference type="Gene3D" id="3.40.366.10">
    <property type="entry name" value="Malonyl-Coenzyme A Acyl Carrier Protein, domain 2"/>
    <property type="match status" value="1"/>
</dbReference>
<dbReference type="InterPro" id="IPR001227">
    <property type="entry name" value="Ac_transferase_dom_sf"/>
</dbReference>
<evidence type="ECO:0000259" key="3">
    <source>
        <dbReference type="SMART" id="SM00827"/>
    </source>
</evidence>
<dbReference type="InterPro" id="IPR016035">
    <property type="entry name" value="Acyl_Trfase/lysoPLipase"/>
</dbReference>
<dbReference type="AlphaFoldDB" id="A0A0F0GCG0"/>
<dbReference type="PANTHER" id="PTHR43775:SF51">
    <property type="entry name" value="INACTIVE PHENOLPHTHIOCEROL SYNTHESIS POLYKETIDE SYNTHASE TYPE I PKS1-RELATED"/>
    <property type="match status" value="1"/>
</dbReference>
<keyword evidence="1" id="KW-0808">Transferase</keyword>
<dbReference type="SUPFAM" id="SSF55048">
    <property type="entry name" value="Probable ACP-binding domain of malonyl-CoA ACP transacylase"/>
    <property type="match status" value="1"/>
</dbReference>
<evidence type="ECO:0000256" key="1">
    <source>
        <dbReference type="ARBA" id="ARBA00022679"/>
    </source>
</evidence>
<dbReference type="Gene3D" id="3.30.70.3290">
    <property type="match status" value="1"/>
</dbReference>
<accession>A0A0F0GCG0</accession>
<dbReference type="PANTHER" id="PTHR43775">
    <property type="entry name" value="FATTY ACID SYNTHASE"/>
    <property type="match status" value="1"/>
</dbReference>
<gene>
    <name evidence="4" type="ORF">UK23_44430</name>
</gene>
<protein>
    <recommendedName>
        <fullName evidence="3">Malonyl-CoA:ACP transacylase (MAT) domain-containing protein</fullName>
    </recommendedName>
</protein>
<keyword evidence="5" id="KW-1185">Reference proteome</keyword>
<dbReference type="GO" id="GO:0006633">
    <property type="term" value="P:fatty acid biosynthetic process"/>
    <property type="evidence" value="ECO:0007669"/>
    <property type="project" value="TreeGrafter"/>
</dbReference>